<gene>
    <name evidence="1" type="ORF">DERP_008144</name>
</gene>
<dbReference type="Proteomes" id="UP000887458">
    <property type="component" value="Unassembled WGS sequence"/>
</dbReference>
<proteinExistence type="predicted"/>
<sequence>MQLNISHYITTLKNGGKIQERQQEKKFWSIIQLTKTNVLETTKIRYDEIFFYKIMRIFLLPITHGRKDSQENASH</sequence>
<evidence type="ECO:0000313" key="1">
    <source>
        <dbReference type="EMBL" id="KAH9422881.1"/>
    </source>
</evidence>
<evidence type="ECO:0000313" key="2">
    <source>
        <dbReference type="Proteomes" id="UP000887458"/>
    </source>
</evidence>
<protein>
    <submittedName>
        <fullName evidence="1">Uncharacterized protein</fullName>
    </submittedName>
</protein>
<dbReference type="EMBL" id="NJHN03000035">
    <property type="protein sequence ID" value="KAH9422881.1"/>
    <property type="molecule type" value="Genomic_DNA"/>
</dbReference>
<accession>A0ABQ8JJV4</accession>
<comment type="caution">
    <text evidence="1">The sequence shown here is derived from an EMBL/GenBank/DDBJ whole genome shotgun (WGS) entry which is preliminary data.</text>
</comment>
<keyword evidence="2" id="KW-1185">Reference proteome</keyword>
<reference evidence="1 2" key="2">
    <citation type="journal article" date="2022" name="Mol. Biol. Evol.">
        <title>Comparative Genomics Reveals Insights into the Divergent Evolution of Astigmatic Mites and Household Pest Adaptations.</title>
        <authorList>
            <person name="Xiong Q."/>
            <person name="Wan A.T."/>
            <person name="Liu X."/>
            <person name="Fung C.S."/>
            <person name="Xiao X."/>
            <person name="Malainual N."/>
            <person name="Hou J."/>
            <person name="Wang L."/>
            <person name="Wang M."/>
            <person name="Yang K.Y."/>
            <person name="Cui Y."/>
            <person name="Leung E.L."/>
            <person name="Nong W."/>
            <person name="Shin S.K."/>
            <person name="Au S.W."/>
            <person name="Jeong K.Y."/>
            <person name="Chew F.T."/>
            <person name="Hui J.H."/>
            <person name="Leung T.F."/>
            <person name="Tungtrongchitr A."/>
            <person name="Zhong N."/>
            <person name="Liu Z."/>
            <person name="Tsui S.K."/>
        </authorList>
    </citation>
    <scope>NUCLEOTIDE SEQUENCE [LARGE SCALE GENOMIC DNA]</scope>
    <source>
        <strain evidence="1">Derp</strain>
    </source>
</reference>
<name>A0ABQ8JJV4_DERPT</name>
<organism evidence="1 2">
    <name type="scientific">Dermatophagoides pteronyssinus</name>
    <name type="common">European house dust mite</name>
    <dbReference type="NCBI Taxonomy" id="6956"/>
    <lineage>
        <taxon>Eukaryota</taxon>
        <taxon>Metazoa</taxon>
        <taxon>Ecdysozoa</taxon>
        <taxon>Arthropoda</taxon>
        <taxon>Chelicerata</taxon>
        <taxon>Arachnida</taxon>
        <taxon>Acari</taxon>
        <taxon>Acariformes</taxon>
        <taxon>Sarcoptiformes</taxon>
        <taxon>Astigmata</taxon>
        <taxon>Psoroptidia</taxon>
        <taxon>Analgoidea</taxon>
        <taxon>Pyroglyphidae</taxon>
        <taxon>Dermatophagoidinae</taxon>
        <taxon>Dermatophagoides</taxon>
    </lineage>
</organism>
<reference evidence="1 2" key="1">
    <citation type="journal article" date="2018" name="J. Allergy Clin. Immunol.">
        <title>High-quality assembly of Dermatophagoides pteronyssinus genome and transcriptome reveals a wide range of novel allergens.</title>
        <authorList>
            <person name="Liu X.Y."/>
            <person name="Yang K.Y."/>
            <person name="Wang M.Q."/>
            <person name="Kwok J.S."/>
            <person name="Zeng X."/>
            <person name="Yang Z."/>
            <person name="Xiao X.J."/>
            <person name="Lau C.P."/>
            <person name="Li Y."/>
            <person name="Huang Z.M."/>
            <person name="Ba J.G."/>
            <person name="Yim A.K."/>
            <person name="Ouyang C.Y."/>
            <person name="Ngai S.M."/>
            <person name="Chan T.F."/>
            <person name="Leung E.L."/>
            <person name="Liu L."/>
            <person name="Liu Z.G."/>
            <person name="Tsui S.K."/>
        </authorList>
    </citation>
    <scope>NUCLEOTIDE SEQUENCE [LARGE SCALE GENOMIC DNA]</scope>
    <source>
        <strain evidence="1">Derp</strain>
    </source>
</reference>